<dbReference type="AlphaFoldDB" id="A0A2G9C390"/>
<dbReference type="EMBL" id="PEOG01000095">
    <property type="protein sequence ID" value="PIM50835.1"/>
    <property type="molecule type" value="Genomic_DNA"/>
</dbReference>
<keyword evidence="2" id="KW-1185">Reference proteome</keyword>
<sequence length="201" mass="22003">MTKPSSACPPRVSACWIEWVPRRLKSAPTQRDPLRANAKDHACWTTFNRRSFTMHHFKKLSIPLGAAALAAALAVPAFAQVEEEIVSGPKSRDQVIAELEQARADGTLAQLQGDHSYAPDFDEARGMDVQYSNHQADADVTVGMSSDTSSELRFSAPAAGGKTRAQVMDELEQARADGTLERLWSEQGYAPEFEAARSSNR</sequence>
<evidence type="ECO:0008006" key="3">
    <source>
        <dbReference type="Google" id="ProtNLM"/>
    </source>
</evidence>
<evidence type="ECO:0000313" key="1">
    <source>
        <dbReference type="EMBL" id="PIM50835.1"/>
    </source>
</evidence>
<organism evidence="1 2">
    <name type="scientific">Roseateles chitinivorans</name>
    <dbReference type="NCBI Taxonomy" id="2917965"/>
    <lineage>
        <taxon>Bacteria</taxon>
        <taxon>Pseudomonadati</taxon>
        <taxon>Pseudomonadota</taxon>
        <taxon>Betaproteobacteria</taxon>
        <taxon>Burkholderiales</taxon>
        <taxon>Sphaerotilaceae</taxon>
        <taxon>Roseateles</taxon>
    </lineage>
</organism>
<evidence type="ECO:0000313" key="2">
    <source>
        <dbReference type="Proteomes" id="UP000231501"/>
    </source>
</evidence>
<name>A0A2G9C390_9BURK</name>
<dbReference type="InterPro" id="IPR025421">
    <property type="entry name" value="DUF4148"/>
</dbReference>
<dbReference type="Pfam" id="PF13663">
    <property type="entry name" value="DUF4148"/>
    <property type="match status" value="2"/>
</dbReference>
<protein>
    <recommendedName>
        <fullName evidence="3">DUF4148 domain-containing protein</fullName>
    </recommendedName>
</protein>
<gene>
    <name evidence="1" type="ORF">CS062_22875</name>
</gene>
<comment type="caution">
    <text evidence="1">The sequence shown here is derived from an EMBL/GenBank/DDBJ whole genome shotgun (WGS) entry which is preliminary data.</text>
</comment>
<dbReference type="Proteomes" id="UP000231501">
    <property type="component" value="Unassembled WGS sequence"/>
</dbReference>
<reference evidence="1 2" key="1">
    <citation type="submission" date="2017-11" db="EMBL/GenBank/DDBJ databases">
        <title>Draft genome sequence of Mitsuaria sp. HWN-4.</title>
        <authorList>
            <person name="Gundlapally S.R."/>
        </authorList>
    </citation>
    <scope>NUCLEOTIDE SEQUENCE [LARGE SCALE GENOMIC DNA]</scope>
    <source>
        <strain evidence="1 2">HWN-4</strain>
    </source>
</reference>
<proteinExistence type="predicted"/>
<accession>A0A2G9C390</accession>